<accession>A0A382FC96</accession>
<name>A0A382FC96_9ZZZZ</name>
<feature type="transmembrane region" description="Helical" evidence="1">
    <location>
        <begin position="12"/>
        <end position="34"/>
    </location>
</feature>
<dbReference type="InterPro" id="IPR038375">
    <property type="entry name" value="NDUFAF7_sf"/>
</dbReference>
<evidence type="ECO:0000313" key="2">
    <source>
        <dbReference type="EMBL" id="SVB60305.1"/>
    </source>
</evidence>
<keyword evidence="1" id="KW-1133">Transmembrane helix</keyword>
<evidence type="ECO:0000256" key="1">
    <source>
        <dbReference type="SAM" id="Phobius"/>
    </source>
</evidence>
<keyword evidence="1" id="KW-0812">Transmembrane</keyword>
<sequence length="43" mass="5196">MKNNPFRKNGDYITSPNISILFSEMIAIWIISFWENLKYPKKF</sequence>
<keyword evidence="1" id="KW-0472">Membrane</keyword>
<organism evidence="2">
    <name type="scientific">marine metagenome</name>
    <dbReference type="NCBI Taxonomy" id="408172"/>
    <lineage>
        <taxon>unclassified sequences</taxon>
        <taxon>metagenomes</taxon>
        <taxon>ecological metagenomes</taxon>
    </lineage>
</organism>
<dbReference type="EMBL" id="UINC01049038">
    <property type="protein sequence ID" value="SVB60305.1"/>
    <property type="molecule type" value="Genomic_DNA"/>
</dbReference>
<feature type="non-terminal residue" evidence="2">
    <location>
        <position position="43"/>
    </location>
</feature>
<dbReference type="InterPro" id="IPR029063">
    <property type="entry name" value="SAM-dependent_MTases_sf"/>
</dbReference>
<dbReference type="SUPFAM" id="SSF53335">
    <property type="entry name" value="S-adenosyl-L-methionine-dependent methyltransferases"/>
    <property type="match status" value="1"/>
</dbReference>
<dbReference type="Gene3D" id="3.40.50.12710">
    <property type="match status" value="1"/>
</dbReference>
<dbReference type="AlphaFoldDB" id="A0A382FC96"/>
<gene>
    <name evidence="2" type="ORF">METZ01_LOCUS213159</name>
</gene>
<proteinExistence type="predicted"/>
<reference evidence="2" key="1">
    <citation type="submission" date="2018-05" db="EMBL/GenBank/DDBJ databases">
        <authorList>
            <person name="Lanie J.A."/>
            <person name="Ng W.-L."/>
            <person name="Kazmierczak K.M."/>
            <person name="Andrzejewski T.M."/>
            <person name="Davidsen T.M."/>
            <person name="Wayne K.J."/>
            <person name="Tettelin H."/>
            <person name="Glass J.I."/>
            <person name="Rusch D."/>
            <person name="Podicherti R."/>
            <person name="Tsui H.-C.T."/>
            <person name="Winkler M.E."/>
        </authorList>
    </citation>
    <scope>NUCLEOTIDE SEQUENCE</scope>
</reference>
<protein>
    <submittedName>
        <fullName evidence="2">Uncharacterized protein</fullName>
    </submittedName>
</protein>